<protein>
    <submittedName>
        <fullName evidence="2">Uncharacterized protein</fullName>
    </submittedName>
</protein>
<gene>
    <name evidence="2" type="ORF">FOMPIDRAFT_92062</name>
</gene>
<dbReference type="Proteomes" id="UP000015241">
    <property type="component" value="Unassembled WGS sequence"/>
</dbReference>
<sequence>MDVLRIAIAVSALQHKLADQSYEAYVLDLQYMYPLDCAPGSEGWKERALALEVQLRELQVKYDGEHIELETFRREKERPPSETTAEVKPESKKKQQKKKTARSAEPAVAAPAHRKVVLRTILNPQHDVVLPSLSSSSDVLTAFDTLDRLLFLYPGNTSADSTNLVLAAAKRAVDALGDNLARLLPPNEVPVPSSAGDTLASLGTLMERLMLTVLPIFTKCGRKQSPKNKVIAEWNDIALYELLGGITRVLLLPLVRSFAPLSTDYLFALLHARKKTQKPSTESSVGSAPLPTDIRPDAFAMLDKIVTTLESFSASVVVGPHSLVRRIKHVVIIETARELHDLYEGSRPFTPSDKGVPSSAPPRSGRTRGSADRASANPRRLALLARKDALWYLCSTLQRVLALGIQPSTGDSPPGVALRTGGEQDELLEETLYEMLASLLRTPTTHGRTPPAAADGVGAAREGCPGRPSYGRGLSEVERGMVLAVVERAWLGR</sequence>
<dbReference type="OrthoDB" id="2803918at2759"/>
<dbReference type="HOGENOM" id="CLU_553248_0_0_1"/>
<feature type="region of interest" description="Disordered" evidence="1">
    <location>
        <begin position="344"/>
        <end position="376"/>
    </location>
</feature>
<feature type="compositionally biased region" description="Basic and acidic residues" evidence="1">
    <location>
        <begin position="72"/>
        <end position="93"/>
    </location>
</feature>
<dbReference type="InParanoid" id="S8F8S3"/>
<proteinExistence type="predicted"/>
<name>S8F8S3_FOMSC</name>
<evidence type="ECO:0000313" key="3">
    <source>
        <dbReference type="Proteomes" id="UP000015241"/>
    </source>
</evidence>
<evidence type="ECO:0000256" key="1">
    <source>
        <dbReference type="SAM" id="MobiDB-lite"/>
    </source>
</evidence>
<feature type="region of interest" description="Disordered" evidence="1">
    <location>
        <begin position="72"/>
        <end position="107"/>
    </location>
</feature>
<reference evidence="2 3" key="1">
    <citation type="journal article" date="2012" name="Science">
        <title>The Paleozoic origin of enzymatic lignin decomposition reconstructed from 31 fungal genomes.</title>
        <authorList>
            <person name="Floudas D."/>
            <person name="Binder M."/>
            <person name="Riley R."/>
            <person name="Barry K."/>
            <person name="Blanchette R.A."/>
            <person name="Henrissat B."/>
            <person name="Martinez A.T."/>
            <person name="Otillar R."/>
            <person name="Spatafora J.W."/>
            <person name="Yadav J.S."/>
            <person name="Aerts A."/>
            <person name="Benoit I."/>
            <person name="Boyd A."/>
            <person name="Carlson A."/>
            <person name="Copeland A."/>
            <person name="Coutinho P.M."/>
            <person name="de Vries R.P."/>
            <person name="Ferreira P."/>
            <person name="Findley K."/>
            <person name="Foster B."/>
            <person name="Gaskell J."/>
            <person name="Glotzer D."/>
            <person name="Gorecki P."/>
            <person name="Heitman J."/>
            <person name="Hesse C."/>
            <person name="Hori C."/>
            <person name="Igarashi K."/>
            <person name="Jurgens J.A."/>
            <person name="Kallen N."/>
            <person name="Kersten P."/>
            <person name="Kohler A."/>
            <person name="Kuees U."/>
            <person name="Kumar T.K.A."/>
            <person name="Kuo A."/>
            <person name="LaButti K."/>
            <person name="Larrondo L.F."/>
            <person name="Lindquist E."/>
            <person name="Ling A."/>
            <person name="Lombard V."/>
            <person name="Lucas S."/>
            <person name="Lundell T."/>
            <person name="Martin R."/>
            <person name="McLaughlin D.J."/>
            <person name="Morgenstern I."/>
            <person name="Morin E."/>
            <person name="Murat C."/>
            <person name="Nagy L.G."/>
            <person name="Nolan M."/>
            <person name="Ohm R.A."/>
            <person name="Patyshakuliyeva A."/>
            <person name="Rokas A."/>
            <person name="Ruiz-Duenas F.J."/>
            <person name="Sabat G."/>
            <person name="Salamov A."/>
            <person name="Samejima M."/>
            <person name="Schmutz J."/>
            <person name="Slot J.C."/>
            <person name="St John F."/>
            <person name="Stenlid J."/>
            <person name="Sun H."/>
            <person name="Sun S."/>
            <person name="Syed K."/>
            <person name="Tsang A."/>
            <person name="Wiebenga A."/>
            <person name="Young D."/>
            <person name="Pisabarro A."/>
            <person name="Eastwood D.C."/>
            <person name="Martin F."/>
            <person name="Cullen D."/>
            <person name="Grigoriev I.V."/>
            <person name="Hibbett D.S."/>
        </authorList>
    </citation>
    <scope>NUCLEOTIDE SEQUENCE</scope>
    <source>
        <strain evidence="3">FP-58527</strain>
    </source>
</reference>
<accession>S8F8S3</accession>
<evidence type="ECO:0000313" key="2">
    <source>
        <dbReference type="EMBL" id="EPS98060.1"/>
    </source>
</evidence>
<keyword evidence="3" id="KW-1185">Reference proteome</keyword>
<dbReference type="EMBL" id="KE504169">
    <property type="protein sequence ID" value="EPS98060.1"/>
    <property type="molecule type" value="Genomic_DNA"/>
</dbReference>
<dbReference type="eggNOG" id="ENOG502SYEZ">
    <property type="taxonomic scope" value="Eukaryota"/>
</dbReference>
<dbReference type="AlphaFoldDB" id="S8F8S3"/>
<organism evidence="2 3">
    <name type="scientific">Fomitopsis schrenkii</name>
    <name type="common">Brown rot fungus</name>
    <dbReference type="NCBI Taxonomy" id="2126942"/>
    <lineage>
        <taxon>Eukaryota</taxon>
        <taxon>Fungi</taxon>
        <taxon>Dikarya</taxon>
        <taxon>Basidiomycota</taxon>
        <taxon>Agaricomycotina</taxon>
        <taxon>Agaricomycetes</taxon>
        <taxon>Polyporales</taxon>
        <taxon>Fomitopsis</taxon>
    </lineage>
</organism>